<dbReference type="VEuPathDB" id="TriTrypDB:C3747_89g43"/>
<dbReference type="VEuPathDB" id="TriTrypDB:TcCLB.510409.10"/>
<feature type="compositionally biased region" description="Polar residues" evidence="7">
    <location>
        <begin position="629"/>
        <end position="646"/>
    </location>
</feature>
<dbReference type="InterPro" id="IPR011009">
    <property type="entry name" value="Kinase-like_dom_sf"/>
</dbReference>
<sequence>MRRQGKNTTKRSMLLRVGSFSLDAERTDGSTVMAGLSPTSGGIITPRRIVRSLNVSPAVTQLVPLDAVAQRPLSTETSATVLSEEVLDDLISESVSATYVPEGSLPVLGVHNGPAEGMTASFDPGNQKSMSYSLTRMTDKDSLCSSSLSGGSSTHSFSHEYTLAFDVESVYSCSLSCVGDAKHGTRSVSRQMASPAATAAETAAAVAAATPNNSVPGCGDAITRDPEVSIVQLIATGDGSNAVEVGRGRRIVNVRREERIGRGGYGDIFRAVDLDTGLPLAIKEILVTADISKDVEKQLRALEREIRVMRKLNHKHIVSYYSARRDESCSALLIYMEYVGGGTIAQKLRTNGPFSEDETRHYTRQLLEGLDYLHQRRIVHRDLKGDNLFLTEDGVLKVGDFGTSKELQTTLVTDSVAGTPNFMAPEVIACSGHTCMADIWSVGCCVLEMLTAHPPFWNLDNHMAVMFAIMKGRLEEQVPHQISGEAKDFIRACLRNDPKERPTAAQLKQHRWLLCKEENEDLGSRVQSCLSLSSLGFSNGDGKHREGQCATQEGSITARKDAFKSSTAPVVAIIPDGNNTSGGSPVNSSKGGSKKTGKRKRMLDPPAPLTAAKSPSGSAPNLMPPLATPLSNGQLTNHTKQTTTRSVPHANGVKHGKSNTKVGIGSTRNGGVSGGHGEPKRGGLTSEGCVVTKTTKGGRLTTPRLEATTCSTR</sequence>
<evidence type="ECO:0000256" key="1">
    <source>
        <dbReference type="ARBA" id="ARBA00022527"/>
    </source>
</evidence>
<name>A0A2V2VBF4_TRYCR</name>
<dbReference type="InterPro" id="IPR000719">
    <property type="entry name" value="Prot_kinase_dom"/>
</dbReference>
<dbReference type="EMBL" id="PRFA01000042">
    <property type="protein sequence ID" value="PWU91643.1"/>
    <property type="molecule type" value="Genomic_DNA"/>
</dbReference>
<reference evidence="9 10" key="1">
    <citation type="journal article" date="2018" name="Microb. Genom.">
        <title>Expanding an expanded genome: long-read sequencing of Trypanosoma cruzi.</title>
        <authorList>
            <person name="Berna L."/>
            <person name="Rodriguez M."/>
            <person name="Chiribao M.L."/>
            <person name="Parodi-Talice A."/>
            <person name="Pita S."/>
            <person name="Rijo G."/>
            <person name="Alvarez-Valin F."/>
            <person name="Robello C."/>
        </authorList>
    </citation>
    <scope>NUCLEOTIDE SEQUENCE [LARGE SCALE GENOMIC DNA]</scope>
    <source>
        <strain evidence="9 10">Dm28c</strain>
    </source>
</reference>
<dbReference type="Gene3D" id="1.10.510.10">
    <property type="entry name" value="Transferase(Phosphotransferase) domain 1"/>
    <property type="match status" value="1"/>
</dbReference>
<dbReference type="PROSITE" id="PS00107">
    <property type="entry name" value="PROTEIN_KINASE_ATP"/>
    <property type="match status" value="1"/>
</dbReference>
<dbReference type="PANTHER" id="PTHR11584:SF369">
    <property type="entry name" value="MITOGEN-ACTIVATED PROTEIN KINASE KINASE KINASE 19-RELATED"/>
    <property type="match status" value="1"/>
</dbReference>
<dbReference type="PROSITE" id="PS50011">
    <property type="entry name" value="PROTEIN_KINASE_DOM"/>
    <property type="match status" value="1"/>
</dbReference>
<dbReference type="VEuPathDB" id="TriTrypDB:TcBrA4_0030540"/>
<evidence type="ECO:0000256" key="5">
    <source>
        <dbReference type="ARBA" id="ARBA00022840"/>
    </source>
</evidence>
<feature type="compositionally biased region" description="Basic residues" evidence="7">
    <location>
        <begin position="592"/>
        <end position="601"/>
    </location>
</feature>
<dbReference type="VEuPathDB" id="TriTrypDB:TcCL_NonESM00705"/>
<gene>
    <name evidence="9" type="ORF">C4B63_42g181</name>
</gene>
<evidence type="ECO:0000256" key="4">
    <source>
        <dbReference type="ARBA" id="ARBA00022777"/>
    </source>
</evidence>
<dbReference type="VEuPathDB" id="TriTrypDB:TcG_06377"/>
<evidence type="ECO:0000313" key="10">
    <source>
        <dbReference type="Proteomes" id="UP000246121"/>
    </source>
</evidence>
<accession>A0A2V2VBF4</accession>
<dbReference type="VEuPathDB" id="TriTrypDB:ECC02_000132"/>
<keyword evidence="1" id="KW-0723">Serine/threonine-protein kinase</keyword>
<dbReference type="OrthoDB" id="8693905at2759"/>
<dbReference type="VEuPathDB" id="TriTrypDB:BCY84_00864"/>
<dbReference type="Proteomes" id="UP000246121">
    <property type="component" value="Unassembled WGS sequence"/>
</dbReference>
<dbReference type="VEuPathDB" id="TriTrypDB:C4B63_42g181"/>
<dbReference type="SMART" id="SM00220">
    <property type="entry name" value="S_TKc"/>
    <property type="match status" value="1"/>
</dbReference>
<evidence type="ECO:0000256" key="2">
    <source>
        <dbReference type="ARBA" id="ARBA00022679"/>
    </source>
</evidence>
<dbReference type="Pfam" id="PF00069">
    <property type="entry name" value="Pkinase"/>
    <property type="match status" value="1"/>
</dbReference>
<dbReference type="CDD" id="cd06606">
    <property type="entry name" value="STKc_MAPKKK"/>
    <property type="match status" value="1"/>
</dbReference>
<feature type="domain" description="Protein kinase" evidence="8">
    <location>
        <begin position="254"/>
        <end position="513"/>
    </location>
</feature>
<organism evidence="9 10">
    <name type="scientific">Trypanosoma cruzi</name>
    <dbReference type="NCBI Taxonomy" id="5693"/>
    <lineage>
        <taxon>Eukaryota</taxon>
        <taxon>Discoba</taxon>
        <taxon>Euglenozoa</taxon>
        <taxon>Kinetoplastea</taxon>
        <taxon>Metakinetoplastina</taxon>
        <taxon>Trypanosomatida</taxon>
        <taxon>Trypanosomatidae</taxon>
        <taxon>Trypanosoma</taxon>
        <taxon>Schizotrypanum</taxon>
    </lineage>
</organism>
<evidence type="ECO:0000259" key="8">
    <source>
        <dbReference type="PROSITE" id="PS50011"/>
    </source>
</evidence>
<dbReference type="VEuPathDB" id="TriTrypDB:Tc_MARK_1835"/>
<keyword evidence="3 6" id="KW-0547">Nucleotide-binding</keyword>
<dbReference type="VEuPathDB" id="TriTrypDB:TcCLB.507019.10"/>
<keyword evidence="4" id="KW-0418">Kinase</keyword>
<dbReference type="VEuPathDB" id="TriTrypDB:TCDM_08467"/>
<evidence type="ECO:0000256" key="3">
    <source>
        <dbReference type="ARBA" id="ARBA00022741"/>
    </source>
</evidence>
<keyword evidence="2" id="KW-0808">Transferase</keyword>
<feature type="compositionally biased region" description="Polar residues" evidence="7">
    <location>
        <begin position="577"/>
        <end position="587"/>
    </location>
</feature>
<evidence type="ECO:0000256" key="6">
    <source>
        <dbReference type="PROSITE-ProRule" id="PRU10141"/>
    </source>
</evidence>
<dbReference type="InterPro" id="IPR017441">
    <property type="entry name" value="Protein_kinase_ATP_BS"/>
</dbReference>
<dbReference type="VEuPathDB" id="TriTrypDB:TcYC6_0095420"/>
<dbReference type="PANTHER" id="PTHR11584">
    <property type="entry name" value="SERINE/THREONINE PROTEIN KINASE"/>
    <property type="match status" value="1"/>
</dbReference>
<dbReference type="GO" id="GO:0005524">
    <property type="term" value="F:ATP binding"/>
    <property type="evidence" value="ECO:0007669"/>
    <property type="project" value="UniProtKB-UniRule"/>
</dbReference>
<dbReference type="AlphaFoldDB" id="A0A2V2VBF4"/>
<comment type="caution">
    <text evidence="9">The sequence shown here is derived from an EMBL/GenBank/DDBJ whole genome shotgun (WGS) entry which is preliminary data.</text>
</comment>
<dbReference type="GO" id="GO:0004674">
    <property type="term" value="F:protein serine/threonine kinase activity"/>
    <property type="evidence" value="ECO:0007669"/>
    <property type="project" value="UniProtKB-KW"/>
</dbReference>
<evidence type="ECO:0000256" key="7">
    <source>
        <dbReference type="SAM" id="MobiDB-lite"/>
    </source>
</evidence>
<dbReference type="PROSITE" id="PS00108">
    <property type="entry name" value="PROTEIN_KINASE_ST"/>
    <property type="match status" value="1"/>
</dbReference>
<protein>
    <recommendedName>
        <fullName evidence="8">Protein kinase domain-containing protein</fullName>
    </recommendedName>
</protein>
<keyword evidence="5 6" id="KW-0067">ATP-binding</keyword>
<dbReference type="InterPro" id="IPR008271">
    <property type="entry name" value="Ser/Thr_kinase_AS"/>
</dbReference>
<dbReference type="SUPFAM" id="SSF56112">
    <property type="entry name" value="Protein kinase-like (PK-like)"/>
    <property type="match status" value="1"/>
</dbReference>
<evidence type="ECO:0000313" key="9">
    <source>
        <dbReference type="EMBL" id="PWU91643.1"/>
    </source>
</evidence>
<proteinExistence type="predicted"/>
<dbReference type="VEuPathDB" id="TriTrypDB:TCSYLVIO_003123"/>
<feature type="region of interest" description="Disordered" evidence="7">
    <location>
        <begin position="540"/>
        <end position="713"/>
    </location>
</feature>
<feature type="binding site" evidence="6">
    <location>
        <position position="283"/>
    </location>
    <ligand>
        <name>ATP</name>
        <dbReference type="ChEBI" id="CHEBI:30616"/>
    </ligand>
</feature>